<proteinExistence type="predicted"/>
<name>A0A9X2Q6A5_9BACT</name>
<evidence type="ECO:0000313" key="2">
    <source>
        <dbReference type="Proteomes" id="UP001155057"/>
    </source>
</evidence>
<organism evidence="1 2">
    <name type="scientific">Salinibacter ruber</name>
    <dbReference type="NCBI Taxonomy" id="146919"/>
    <lineage>
        <taxon>Bacteria</taxon>
        <taxon>Pseudomonadati</taxon>
        <taxon>Rhodothermota</taxon>
        <taxon>Rhodothermia</taxon>
        <taxon>Rhodothermales</taxon>
        <taxon>Salinibacteraceae</taxon>
        <taxon>Salinibacter</taxon>
    </lineage>
</organism>
<sequence>MSKVLLVLGSQPIHLDERADLYAPLPEPFRHGRWNVLVLTV</sequence>
<reference evidence="1" key="1">
    <citation type="submission" date="2022-08" db="EMBL/GenBank/DDBJ databases">
        <title>Genomic Encyclopedia of Type Strains, Phase V (KMG-V): Genome sequencing to study the core and pangenomes of soil and plant-associated prokaryotes.</title>
        <authorList>
            <person name="Whitman W."/>
        </authorList>
    </citation>
    <scope>NUCLEOTIDE SEQUENCE</scope>
    <source>
        <strain evidence="1">SP3049</strain>
    </source>
</reference>
<accession>A0A9X2Q6A5</accession>
<gene>
    <name evidence="1" type="ORF">GGP61_002566</name>
</gene>
<comment type="caution">
    <text evidence="1">The sequence shown here is derived from an EMBL/GenBank/DDBJ whole genome shotgun (WGS) entry which is preliminary data.</text>
</comment>
<evidence type="ECO:0000313" key="1">
    <source>
        <dbReference type="EMBL" id="MCS3710940.1"/>
    </source>
</evidence>
<dbReference type="Proteomes" id="UP001155057">
    <property type="component" value="Unassembled WGS sequence"/>
</dbReference>
<dbReference type="AlphaFoldDB" id="A0A9X2Q6A5"/>
<dbReference type="EMBL" id="JANUAE010000009">
    <property type="protein sequence ID" value="MCS3710940.1"/>
    <property type="molecule type" value="Genomic_DNA"/>
</dbReference>
<protein>
    <submittedName>
        <fullName evidence="1">Acyl dehydratase</fullName>
    </submittedName>
</protein>